<dbReference type="Proteomes" id="UP001291999">
    <property type="component" value="Unassembled WGS sequence"/>
</dbReference>
<dbReference type="InterPro" id="IPR051531">
    <property type="entry name" value="N-acetyltransferase"/>
</dbReference>
<evidence type="ECO:0000313" key="2">
    <source>
        <dbReference type="EMBL" id="MDZ5661106.1"/>
    </source>
</evidence>
<dbReference type="InterPro" id="IPR000182">
    <property type="entry name" value="GNAT_dom"/>
</dbReference>
<proteinExistence type="predicted"/>
<dbReference type="EMBL" id="JAXQPW010000001">
    <property type="protein sequence ID" value="MDZ5661106.1"/>
    <property type="molecule type" value="Genomic_DNA"/>
</dbReference>
<dbReference type="InterPro" id="IPR016181">
    <property type="entry name" value="Acyl_CoA_acyltransferase"/>
</dbReference>
<organism evidence="2 3">
    <name type="scientific">Nocardioides renjunii</name>
    <dbReference type="NCBI Taxonomy" id="3095075"/>
    <lineage>
        <taxon>Bacteria</taxon>
        <taxon>Bacillati</taxon>
        <taxon>Actinomycetota</taxon>
        <taxon>Actinomycetes</taxon>
        <taxon>Propionibacteriales</taxon>
        <taxon>Nocardioidaceae</taxon>
        <taxon>Nocardioides</taxon>
    </lineage>
</organism>
<dbReference type="RefSeq" id="WP_322423464.1">
    <property type="nucleotide sequence ID" value="NZ_JAXQPW010000001.1"/>
</dbReference>
<dbReference type="PANTHER" id="PTHR43792">
    <property type="entry name" value="GNAT FAMILY, PUTATIVE (AFU_ORTHOLOGUE AFUA_3G00765)-RELATED-RELATED"/>
    <property type="match status" value="1"/>
</dbReference>
<keyword evidence="3" id="KW-1185">Reference proteome</keyword>
<comment type="caution">
    <text evidence="2">The sequence shown here is derived from an EMBL/GenBank/DDBJ whole genome shotgun (WGS) entry which is preliminary data.</text>
</comment>
<sequence>MLLPRLDGPRLTLRPARVDDLEFFADLNTDAEVMAHVSGRAASRSDTVEEWTRRLGERSDRAAGLGYWVGSADGRAIGWWGLGRTESDPRAAELGFRLRREHWRKGFGAEGARMLLAHAFTDLAVTRVWAGTVTANIASRRTLEAVGLEQVDEPSLGVLTFEVTRSQWRERAQPR</sequence>
<evidence type="ECO:0000259" key="1">
    <source>
        <dbReference type="PROSITE" id="PS51186"/>
    </source>
</evidence>
<dbReference type="PANTHER" id="PTHR43792:SF16">
    <property type="entry name" value="N-ACETYLTRANSFERASE DOMAIN-CONTAINING PROTEIN"/>
    <property type="match status" value="1"/>
</dbReference>
<accession>A0ABU5K873</accession>
<evidence type="ECO:0000313" key="3">
    <source>
        <dbReference type="Proteomes" id="UP001291999"/>
    </source>
</evidence>
<name>A0ABU5K873_9ACTN</name>
<feature type="domain" description="N-acetyltransferase" evidence="1">
    <location>
        <begin position="11"/>
        <end position="170"/>
    </location>
</feature>
<protein>
    <submittedName>
        <fullName evidence="2">GNAT family N-acetyltransferase</fullName>
    </submittedName>
</protein>
<dbReference type="Gene3D" id="3.40.630.30">
    <property type="match status" value="1"/>
</dbReference>
<dbReference type="PROSITE" id="PS51186">
    <property type="entry name" value="GNAT"/>
    <property type="match status" value="1"/>
</dbReference>
<gene>
    <name evidence="2" type="ORF">SFC79_04960</name>
</gene>
<dbReference type="SUPFAM" id="SSF55729">
    <property type="entry name" value="Acyl-CoA N-acyltransferases (Nat)"/>
    <property type="match status" value="1"/>
</dbReference>
<dbReference type="Pfam" id="PF13302">
    <property type="entry name" value="Acetyltransf_3"/>
    <property type="match status" value="1"/>
</dbReference>
<reference evidence="2 3" key="1">
    <citation type="submission" date="2023-11" db="EMBL/GenBank/DDBJ databases">
        <title>Novel species in genus Nocardioides.</title>
        <authorList>
            <person name="Zhou H."/>
        </authorList>
    </citation>
    <scope>NUCLEOTIDE SEQUENCE [LARGE SCALE GENOMIC DNA]</scope>
    <source>
        <strain evidence="2 3">S-58</strain>
    </source>
</reference>